<dbReference type="EMBL" id="JBHLTP010000010">
    <property type="protein sequence ID" value="MFC0524325.1"/>
    <property type="molecule type" value="Genomic_DNA"/>
</dbReference>
<proteinExistence type="predicted"/>
<organism evidence="3 4">
    <name type="scientific">Pontibacillus salicampi</name>
    <dbReference type="NCBI Taxonomy" id="1449801"/>
    <lineage>
        <taxon>Bacteria</taxon>
        <taxon>Bacillati</taxon>
        <taxon>Bacillota</taxon>
        <taxon>Bacilli</taxon>
        <taxon>Bacillales</taxon>
        <taxon>Bacillaceae</taxon>
        <taxon>Pontibacillus</taxon>
    </lineage>
</organism>
<dbReference type="Pfam" id="PF01381">
    <property type="entry name" value="HTH_3"/>
    <property type="match status" value="1"/>
</dbReference>
<dbReference type="PANTHER" id="PTHR46797">
    <property type="entry name" value="HTH-TYPE TRANSCRIPTIONAL REGULATOR"/>
    <property type="match status" value="1"/>
</dbReference>
<dbReference type="PROSITE" id="PS50943">
    <property type="entry name" value="HTH_CROC1"/>
    <property type="match status" value="1"/>
</dbReference>
<comment type="caution">
    <text evidence="3">The sequence shown here is derived from an EMBL/GenBank/DDBJ whole genome shotgun (WGS) entry which is preliminary data.</text>
</comment>
<dbReference type="PANTHER" id="PTHR46797:SF1">
    <property type="entry name" value="METHYLPHOSPHONATE SYNTHASE"/>
    <property type="match status" value="1"/>
</dbReference>
<dbReference type="Gene3D" id="1.10.260.40">
    <property type="entry name" value="lambda repressor-like DNA-binding domains"/>
    <property type="match status" value="1"/>
</dbReference>
<feature type="domain" description="HTH cro/C1-type" evidence="2">
    <location>
        <begin position="6"/>
        <end position="61"/>
    </location>
</feature>
<evidence type="ECO:0000259" key="2">
    <source>
        <dbReference type="PROSITE" id="PS50943"/>
    </source>
</evidence>
<dbReference type="SUPFAM" id="SSF47413">
    <property type="entry name" value="lambda repressor-like DNA-binding domains"/>
    <property type="match status" value="1"/>
</dbReference>
<dbReference type="InterPro" id="IPR010982">
    <property type="entry name" value="Lambda_DNA-bd_dom_sf"/>
</dbReference>
<evidence type="ECO:0000256" key="1">
    <source>
        <dbReference type="ARBA" id="ARBA00023125"/>
    </source>
</evidence>
<keyword evidence="1" id="KW-0238">DNA-binding</keyword>
<dbReference type="InterPro" id="IPR001387">
    <property type="entry name" value="Cro/C1-type_HTH"/>
</dbReference>
<dbReference type="CDD" id="cd00093">
    <property type="entry name" value="HTH_XRE"/>
    <property type="match status" value="1"/>
</dbReference>
<protein>
    <submittedName>
        <fullName evidence="3">Helix-turn-helix domain-containing protein</fullName>
    </submittedName>
</protein>
<evidence type="ECO:0000313" key="3">
    <source>
        <dbReference type="EMBL" id="MFC0524325.1"/>
    </source>
</evidence>
<gene>
    <name evidence="3" type="ORF">ACFFGV_12180</name>
</gene>
<dbReference type="SMART" id="SM00530">
    <property type="entry name" value="HTH_XRE"/>
    <property type="match status" value="1"/>
</dbReference>
<name>A0ABV6LPL1_9BACI</name>
<reference evidence="3 4" key="1">
    <citation type="submission" date="2024-09" db="EMBL/GenBank/DDBJ databases">
        <authorList>
            <person name="Sun Q."/>
            <person name="Mori K."/>
        </authorList>
    </citation>
    <scope>NUCLEOTIDE SEQUENCE [LARGE SCALE GENOMIC DNA]</scope>
    <source>
        <strain evidence="3 4">NCAIM B.02529</strain>
    </source>
</reference>
<dbReference type="RefSeq" id="WP_377348185.1">
    <property type="nucleotide sequence ID" value="NZ_JBHLTP010000010.1"/>
</dbReference>
<keyword evidence="4" id="KW-1185">Reference proteome</keyword>
<accession>A0ABV6LPL1</accession>
<evidence type="ECO:0000313" key="4">
    <source>
        <dbReference type="Proteomes" id="UP001589836"/>
    </source>
</evidence>
<dbReference type="Proteomes" id="UP001589836">
    <property type="component" value="Unassembled WGS sequence"/>
</dbReference>
<sequence>MDGAKIKDLRTKRGLSLTELAKRSGVSKSYLSFLERNMQQNPSIEVLEKIAKALDVNMYSLFIDETTCTSIKATHLDRETLELAIELDNANVDKEKLRMLIDLLK</sequence>
<dbReference type="InterPro" id="IPR050807">
    <property type="entry name" value="TransReg_Diox_bact_type"/>
</dbReference>